<protein>
    <submittedName>
        <fullName evidence="1">Uncharacterized protein</fullName>
    </submittedName>
</protein>
<dbReference type="AlphaFoldDB" id="A0A0E9VSB2"/>
<reference evidence="1" key="1">
    <citation type="submission" date="2014-11" db="EMBL/GenBank/DDBJ databases">
        <authorList>
            <person name="Amaro Gonzalez C."/>
        </authorList>
    </citation>
    <scope>NUCLEOTIDE SEQUENCE</scope>
</reference>
<reference evidence="1" key="2">
    <citation type="journal article" date="2015" name="Fish Shellfish Immunol.">
        <title>Early steps in the European eel (Anguilla anguilla)-Vibrio vulnificus interaction in the gills: Role of the RtxA13 toxin.</title>
        <authorList>
            <person name="Callol A."/>
            <person name="Pajuelo D."/>
            <person name="Ebbesson L."/>
            <person name="Teles M."/>
            <person name="MacKenzie S."/>
            <person name="Amaro C."/>
        </authorList>
    </citation>
    <scope>NUCLEOTIDE SEQUENCE</scope>
</reference>
<dbReference type="EMBL" id="GBXM01028439">
    <property type="protein sequence ID" value="JAH80138.1"/>
    <property type="molecule type" value="Transcribed_RNA"/>
</dbReference>
<evidence type="ECO:0000313" key="1">
    <source>
        <dbReference type="EMBL" id="JAH80138.1"/>
    </source>
</evidence>
<organism evidence="1">
    <name type="scientific">Anguilla anguilla</name>
    <name type="common">European freshwater eel</name>
    <name type="synonym">Muraena anguilla</name>
    <dbReference type="NCBI Taxonomy" id="7936"/>
    <lineage>
        <taxon>Eukaryota</taxon>
        <taxon>Metazoa</taxon>
        <taxon>Chordata</taxon>
        <taxon>Craniata</taxon>
        <taxon>Vertebrata</taxon>
        <taxon>Euteleostomi</taxon>
        <taxon>Actinopterygii</taxon>
        <taxon>Neopterygii</taxon>
        <taxon>Teleostei</taxon>
        <taxon>Anguilliformes</taxon>
        <taxon>Anguillidae</taxon>
        <taxon>Anguilla</taxon>
    </lineage>
</organism>
<sequence length="34" mass="3833">MSCQCQCAVSAYKFNCRGIPDYCDKKILGSHSYL</sequence>
<proteinExistence type="predicted"/>
<accession>A0A0E9VSB2</accession>
<name>A0A0E9VSB2_ANGAN</name>